<protein>
    <submittedName>
        <fullName evidence="1">Uncharacterized protein</fullName>
    </submittedName>
</protein>
<gene>
    <name evidence="1" type="ORF">O3G_MSEX007921</name>
</gene>
<accession>A0A921Z849</accession>
<comment type="caution">
    <text evidence="1">The sequence shown here is derived from an EMBL/GenBank/DDBJ whole genome shotgun (WGS) entry which is preliminary data.</text>
</comment>
<reference evidence="1" key="2">
    <citation type="submission" date="2020-12" db="EMBL/GenBank/DDBJ databases">
        <authorList>
            <person name="Kanost M."/>
        </authorList>
    </citation>
    <scope>NUCLEOTIDE SEQUENCE</scope>
</reference>
<name>A0A921Z849_MANSE</name>
<reference evidence="1" key="1">
    <citation type="journal article" date="2016" name="Insect Biochem. Mol. Biol.">
        <title>Multifaceted biological insights from a draft genome sequence of the tobacco hornworm moth, Manduca sexta.</title>
        <authorList>
            <person name="Kanost M.R."/>
            <person name="Arrese E.L."/>
            <person name="Cao X."/>
            <person name="Chen Y.R."/>
            <person name="Chellapilla S."/>
            <person name="Goldsmith M.R."/>
            <person name="Grosse-Wilde E."/>
            <person name="Heckel D.G."/>
            <person name="Herndon N."/>
            <person name="Jiang H."/>
            <person name="Papanicolaou A."/>
            <person name="Qu J."/>
            <person name="Soulages J.L."/>
            <person name="Vogel H."/>
            <person name="Walters J."/>
            <person name="Waterhouse R.M."/>
            <person name="Ahn S.J."/>
            <person name="Almeida F.C."/>
            <person name="An C."/>
            <person name="Aqrawi P."/>
            <person name="Bretschneider A."/>
            <person name="Bryant W.B."/>
            <person name="Bucks S."/>
            <person name="Chao H."/>
            <person name="Chevignon G."/>
            <person name="Christen J.M."/>
            <person name="Clarke D.F."/>
            <person name="Dittmer N.T."/>
            <person name="Ferguson L.C.F."/>
            <person name="Garavelou S."/>
            <person name="Gordon K.H.J."/>
            <person name="Gunaratna R.T."/>
            <person name="Han Y."/>
            <person name="Hauser F."/>
            <person name="He Y."/>
            <person name="Heidel-Fischer H."/>
            <person name="Hirsh A."/>
            <person name="Hu Y."/>
            <person name="Jiang H."/>
            <person name="Kalra D."/>
            <person name="Klinner C."/>
            <person name="Konig C."/>
            <person name="Kovar C."/>
            <person name="Kroll A.R."/>
            <person name="Kuwar S.S."/>
            <person name="Lee S.L."/>
            <person name="Lehman R."/>
            <person name="Li K."/>
            <person name="Li Z."/>
            <person name="Liang H."/>
            <person name="Lovelace S."/>
            <person name="Lu Z."/>
            <person name="Mansfield J.H."/>
            <person name="McCulloch K.J."/>
            <person name="Mathew T."/>
            <person name="Morton B."/>
            <person name="Muzny D.M."/>
            <person name="Neunemann D."/>
            <person name="Ongeri F."/>
            <person name="Pauchet Y."/>
            <person name="Pu L.L."/>
            <person name="Pyrousis I."/>
            <person name="Rao X.J."/>
            <person name="Redding A."/>
            <person name="Roesel C."/>
            <person name="Sanchez-Gracia A."/>
            <person name="Schaack S."/>
            <person name="Shukla A."/>
            <person name="Tetreau G."/>
            <person name="Wang Y."/>
            <person name="Xiong G.H."/>
            <person name="Traut W."/>
            <person name="Walsh T.K."/>
            <person name="Worley K.C."/>
            <person name="Wu D."/>
            <person name="Wu W."/>
            <person name="Wu Y.Q."/>
            <person name="Zhang X."/>
            <person name="Zou Z."/>
            <person name="Zucker H."/>
            <person name="Briscoe A.D."/>
            <person name="Burmester T."/>
            <person name="Clem R.J."/>
            <person name="Feyereisen R."/>
            <person name="Grimmelikhuijzen C.J.P."/>
            <person name="Hamodrakas S.J."/>
            <person name="Hansson B.S."/>
            <person name="Huguet E."/>
            <person name="Jermiin L.S."/>
            <person name="Lan Q."/>
            <person name="Lehman H.K."/>
            <person name="Lorenzen M."/>
            <person name="Merzendorfer H."/>
            <person name="Michalopoulos I."/>
            <person name="Morton D.B."/>
            <person name="Muthukrishnan S."/>
            <person name="Oakeshott J.G."/>
            <person name="Palmer W."/>
            <person name="Park Y."/>
            <person name="Passarelli A.L."/>
            <person name="Rozas J."/>
            <person name="Schwartz L.M."/>
            <person name="Smith W."/>
            <person name="Southgate A."/>
            <person name="Vilcinskas A."/>
            <person name="Vogt R."/>
            <person name="Wang P."/>
            <person name="Werren J."/>
            <person name="Yu X.Q."/>
            <person name="Zhou J.J."/>
            <person name="Brown S.J."/>
            <person name="Scherer S.E."/>
            <person name="Richards S."/>
            <person name="Blissard G.W."/>
        </authorList>
    </citation>
    <scope>NUCLEOTIDE SEQUENCE</scope>
</reference>
<dbReference type="EMBL" id="JH668434">
    <property type="protein sequence ID" value="KAG6453014.1"/>
    <property type="molecule type" value="Genomic_DNA"/>
</dbReference>
<dbReference type="AlphaFoldDB" id="A0A921Z849"/>
<evidence type="ECO:0000313" key="1">
    <source>
        <dbReference type="EMBL" id="KAG6453014.1"/>
    </source>
</evidence>
<feature type="non-terminal residue" evidence="1">
    <location>
        <position position="97"/>
    </location>
</feature>
<evidence type="ECO:0000313" key="2">
    <source>
        <dbReference type="Proteomes" id="UP000791440"/>
    </source>
</evidence>
<keyword evidence="2" id="KW-1185">Reference proteome</keyword>
<organism evidence="1 2">
    <name type="scientific">Manduca sexta</name>
    <name type="common">Tobacco hawkmoth</name>
    <name type="synonym">Tobacco hornworm</name>
    <dbReference type="NCBI Taxonomy" id="7130"/>
    <lineage>
        <taxon>Eukaryota</taxon>
        <taxon>Metazoa</taxon>
        <taxon>Ecdysozoa</taxon>
        <taxon>Arthropoda</taxon>
        <taxon>Hexapoda</taxon>
        <taxon>Insecta</taxon>
        <taxon>Pterygota</taxon>
        <taxon>Neoptera</taxon>
        <taxon>Endopterygota</taxon>
        <taxon>Lepidoptera</taxon>
        <taxon>Glossata</taxon>
        <taxon>Ditrysia</taxon>
        <taxon>Bombycoidea</taxon>
        <taxon>Sphingidae</taxon>
        <taxon>Sphinginae</taxon>
        <taxon>Sphingini</taxon>
        <taxon>Manduca</taxon>
    </lineage>
</organism>
<proteinExistence type="predicted"/>
<sequence length="97" mass="11053">MDLNIVECEFAERDPGMCECKGGPTLDILKDIQKAYEDRMQLIERVGGSNKLQMQVDVLRSWVSDLVGQNTLLARAVEELEAEATTRLLLERRRNSE</sequence>
<dbReference type="Proteomes" id="UP000791440">
    <property type="component" value="Unassembled WGS sequence"/>
</dbReference>